<dbReference type="PhylomeDB" id="A0A0D2W1V6"/>
<dbReference type="InterPro" id="IPR031778">
    <property type="entry name" value="Sortilin_N"/>
</dbReference>
<feature type="domain" description="PKD" evidence="8">
    <location>
        <begin position="793"/>
        <end position="842"/>
    </location>
</feature>
<dbReference type="GO" id="GO:0006892">
    <property type="term" value="P:post-Golgi vesicle-mediated transport"/>
    <property type="evidence" value="ECO:0007669"/>
    <property type="project" value="TreeGrafter"/>
</dbReference>
<dbReference type="PANTHER" id="PTHR12106">
    <property type="entry name" value="SORTILIN RELATED"/>
    <property type="match status" value="1"/>
</dbReference>
<dbReference type="OrthoDB" id="443634at2759"/>
<sequence>MTAKLRPFRLILAAASLAVVVVVAAAAAAAAAAAVEPQPAPAAPRHPFTARAGFNAQATADAAARPRSNSRLIYVPDLAVPHRHTVARAATPSAGRRRRHEHCVVLFHDIGTYANVDWLGDGSDVVLALFMDTLLPGTGFASRYWRSDDYGHTFTNMASALPADAVVYDWHFDNFFTSRFHLTDAKKNVTYVTIDGGASYTARNTPFYPSAFLFHPSDPNTLMAINSRVSNVNLAFGDLWISTNNGGSWTMILKQVEQFAFGDVTYGDAEGTIYAQTRDGQLSVSNDLGATFQTLMTGLSYFQLDGEYMFAITDAQDLYVSLNRSTLTKATFPVAGTAEGVFVLDSFEQQVFVAHASYFGDTNRRDLYISGRQGLSYVASLEDIVYLPSKNSRGVIDFTPVNSMRGVYIANHLVTFGTDTLVRSVITYDKGGNWHAITPPAEDVDGDPFSCIAANCSLHLHSDLTAALPFIRATPIYSSASAIGLIVASGVVGADLDYYSDEVPQDVFVSRDAGANWKHVLRGSHMFATADHGGLIVAIERDINTNILSFSYNEGRTWQQFQFFEDKIRIAGLLTEPGETSVVFSVYGYDEYVYEWIAIQVDFSTVLGEPCTESDYEFWGAARSVERHAVHPGSFARLRTSQAGYRKIAGDSCVGGDESLAPVATPCPKSPILGLTLSATVTSAIPVSTTVIFRAAVQEGSLENAQYIWNFGDDTATVGTSFPNVTHIFAAGGLFSVSVTVKNGISESSASMTIEVQDNLAVAGFDFPPTVYVDQKTTFAVRMQPNLYFGASTYLWSFGPENVVINGSSSIVHTFKKKGTYTVALSIHNKVDNHAESFTVEVVQGDDSGSSFPIAAVAVPAVLVVIALGAVVYHYRRKYSELNVRYSSLAAEIAPEDANPDSPSPISAVGMRPAAHFSNQKAHLRLHEDDDTDDVVV</sequence>
<dbReference type="GO" id="GO:0016020">
    <property type="term" value="C:membrane"/>
    <property type="evidence" value="ECO:0007669"/>
    <property type="project" value="UniProtKB-SubCell"/>
</dbReference>
<dbReference type="Gene3D" id="2.130.10.10">
    <property type="entry name" value="YVTN repeat-like/Quinoprotein amine dehydrogenase"/>
    <property type="match status" value="1"/>
</dbReference>
<feature type="chain" id="PRO_5002254062" description="PKD domain-containing protein" evidence="7">
    <location>
        <begin position="34"/>
        <end position="937"/>
    </location>
</feature>
<dbReference type="EMBL" id="KE346390">
    <property type="protein sequence ID" value="KJE98332.1"/>
    <property type="molecule type" value="Genomic_DNA"/>
</dbReference>
<proteinExistence type="inferred from homology"/>
<dbReference type="InterPro" id="IPR006581">
    <property type="entry name" value="VPS10"/>
</dbReference>
<dbReference type="InterPro" id="IPR013783">
    <property type="entry name" value="Ig-like_fold"/>
</dbReference>
<dbReference type="SMART" id="SM00602">
    <property type="entry name" value="VPS10"/>
    <property type="match status" value="1"/>
</dbReference>
<evidence type="ECO:0000256" key="6">
    <source>
        <dbReference type="SAM" id="Phobius"/>
    </source>
</evidence>
<dbReference type="Pfam" id="PF15902">
    <property type="entry name" value="Sortilin-Vps10"/>
    <property type="match status" value="1"/>
</dbReference>
<evidence type="ECO:0000259" key="8">
    <source>
        <dbReference type="PROSITE" id="PS50093"/>
    </source>
</evidence>
<protein>
    <recommendedName>
        <fullName evidence="8">PKD domain-containing protein</fullName>
    </recommendedName>
</protein>
<dbReference type="SUPFAM" id="SSF49299">
    <property type="entry name" value="PKD domain"/>
    <property type="match status" value="2"/>
</dbReference>
<feature type="transmembrane region" description="Helical" evidence="6">
    <location>
        <begin position="852"/>
        <end position="875"/>
    </location>
</feature>
<dbReference type="SMART" id="SM00089">
    <property type="entry name" value="PKD"/>
    <property type="match status" value="2"/>
</dbReference>
<comment type="subcellular location">
    <subcellularLocation>
        <location evidence="1">Membrane</location>
        <topology evidence="1">Single-pass type I membrane protein</topology>
    </subcellularLocation>
</comment>
<dbReference type="InterPro" id="IPR022409">
    <property type="entry name" value="PKD/Chitinase_dom"/>
</dbReference>
<reference evidence="10" key="1">
    <citation type="submission" date="2011-02" db="EMBL/GenBank/DDBJ databases">
        <title>The Genome Sequence of Capsaspora owczarzaki ATCC 30864.</title>
        <authorList>
            <person name="Russ C."/>
            <person name="Cuomo C."/>
            <person name="Burger G."/>
            <person name="Gray M.W."/>
            <person name="Holland P.W.H."/>
            <person name="King N."/>
            <person name="Lang F.B.F."/>
            <person name="Roger A.J."/>
            <person name="Ruiz-Trillo I."/>
            <person name="Young S.K."/>
            <person name="Zeng Q."/>
            <person name="Gargeya S."/>
            <person name="Alvarado L."/>
            <person name="Berlin A."/>
            <person name="Chapman S.B."/>
            <person name="Chen Z."/>
            <person name="Freedman E."/>
            <person name="Gellesch M."/>
            <person name="Goldberg J."/>
            <person name="Griggs A."/>
            <person name="Gujja S."/>
            <person name="Heilman E."/>
            <person name="Heiman D."/>
            <person name="Howarth C."/>
            <person name="Mehta T."/>
            <person name="Neiman D."/>
            <person name="Pearson M."/>
            <person name="Roberts A."/>
            <person name="Saif S."/>
            <person name="Shea T."/>
            <person name="Shenoy N."/>
            <person name="Sisk P."/>
            <person name="Stolte C."/>
            <person name="Sykes S."/>
            <person name="White J."/>
            <person name="Yandava C."/>
            <person name="Haas B."/>
            <person name="Nusbaum C."/>
            <person name="Birren B."/>
        </authorList>
    </citation>
    <scope>NUCLEOTIDE SEQUENCE</scope>
    <source>
        <strain evidence="10">ATCC 30864</strain>
    </source>
</reference>
<evidence type="ECO:0000256" key="1">
    <source>
        <dbReference type="ARBA" id="ARBA00004479"/>
    </source>
</evidence>
<dbReference type="SUPFAM" id="SSF110296">
    <property type="entry name" value="Oligoxyloglucan reducing end-specific cellobiohydrolase"/>
    <property type="match status" value="1"/>
</dbReference>
<dbReference type="InParanoid" id="A0A0D2W1V6"/>
<evidence type="ECO:0000256" key="7">
    <source>
        <dbReference type="SAM" id="SignalP"/>
    </source>
</evidence>
<keyword evidence="5" id="KW-0325">Glycoprotein</keyword>
<dbReference type="Proteomes" id="UP000008743">
    <property type="component" value="Unassembled WGS sequence"/>
</dbReference>
<evidence type="ECO:0000256" key="3">
    <source>
        <dbReference type="ARBA" id="ARBA00022737"/>
    </source>
</evidence>
<dbReference type="PROSITE" id="PS50093">
    <property type="entry name" value="PKD"/>
    <property type="match status" value="2"/>
</dbReference>
<dbReference type="Gene3D" id="2.60.40.10">
    <property type="entry name" value="Immunoglobulins"/>
    <property type="match status" value="2"/>
</dbReference>
<evidence type="ECO:0000313" key="10">
    <source>
        <dbReference type="Proteomes" id="UP000008743"/>
    </source>
</evidence>
<accession>A0A0D2W1V6</accession>
<dbReference type="Pfam" id="PF00801">
    <property type="entry name" value="PKD"/>
    <property type="match status" value="2"/>
</dbReference>
<keyword evidence="6" id="KW-1133">Transmembrane helix</keyword>
<evidence type="ECO:0000256" key="2">
    <source>
        <dbReference type="ARBA" id="ARBA00010818"/>
    </source>
</evidence>
<gene>
    <name evidence="9" type="ORF">CAOG_010209</name>
</gene>
<dbReference type="GO" id="GO:0005794">
    <property type="term" value="C:Golgi apparatus"/>
    <property type="evidence" value="ECO:0007669"/>
    <property type="project" value="TreeGrafter"/>
</dbReference>
<dbReference type="CDD" id="cd00146">
    <property type="entry name" value="PKD"/>
    <property type="match status" value="2"/>
</dbReference>
<name>A0A0D2W1V6_CAPO3</name>
<evidence type="ECO:0000313" key="9">
    <source>
        <dbReference type="EMBL" id="KJE98332.1"/>
    </source>
</evidence>
<dbReference type="InterPro" id="IPR050310">
    <property type="entry name" value="VPS10-sortilin"/>
</dbReference>
<keyword evidence="6" id="KW-0812">Transmembrane</keyword>
<dbReference type="eggNOG" id="KOG3511">
    <property type="taxonomic scope" value="Eukaryota"/>
</dbReference>
<keyword evidence="10" id="KW-1185">Reference proteome</keyword>
<keyword evidence="4 6" id="KW-0472">Membrane</keyword>
<dbReference type="PANTHER" id="PTHR12106:SF27">
    <property type="entry name" value="SORTILIN-RELATED RECEPTOR"/>
    <property type="match status" value="1"/>
</dbReference>
<keyword evidence="7" id="KW-0732">Signal</keyword>
<dbReference type="InterPro" id="IPR035986">
    <property type="entry name" value="PKD_dom_sf"/>
</dbReference>
<keyword evidence="3" id="KW-0677">Repeat</keyword>
<feature type="domain" description="PKD" evidence="8">
    <location>
        <begin position="699"/>
        <end position="757"/>
    </location>
</feature>
<evidence type="ECO:0000256" key="5">
    <source>
        <dbReference type="ARBA" id="ARBA00023180"/>
    </source>
</evidence>
<dbReference type="InterPro" id="IPR000601">
    <property type="entry name" value="PKD_dom"/>
</dbReference>
<dbReference type="AlphaFoldDB" id="A0A0D2W1V6"/>
<comment type="similarity">
    <text evidence="2">Belongs to the VPS10-related sortilin family. SORCS subfamily.</text>
</comment>
<feature type="signal peptide" evidence="7">
    <location>
        <begin position="1"/>
        <end position="33"/>
    </location>
</feature>
<dbReference type="STRING" id="595528.A0A0D2W1V6"/>
<evidence type="ECO:0000256" key="4">
    <source>
        <dbReference type="ARBA" id="ARBA00023136"/>
    </source>
</evidence>
<dbReference type="InterPro" id="IPR015943">
    <property type="entry name" value="WD40/YVTN_repeat-like_dom_sf"/>
</dbReference>
<organism evidence="9 10">
    <name type="scientific">Capsaspora owczarzaki (strain ATCC 30864)</name>
    <dbReference type="NCBI Taxonomy" id="595528"/>
    <lineage>
        <taxon>Eukaryota</taxon>
        <taxon>Filasterea</taxon>
        <taxon>Capsaspora</taxon>
    </lineage>
</organism>